<evidence type="ECO:0000313" key="2">
    <source>
        <dbReference type="EMBL" id="EKV17643.1"/>
    </source>
</evidence>
<dbReference type="SUPFAM" id="SSF56112">
    <property type="entry name" value="Protein kinase-like (PK-like)"/>
    <property type="match status" value="1"/>
</dbReference>
<feature type="domain" description="Aminoglycoside phosphotransferase" evidence="1">
    <location>
        <begin position="6"/>
        <end position="55"/>
    </location>
</feature>
<dbReference type="VEuPathDB" id="FungiDB:PDIP_30560"/>
<dbReference type="EMBL" id="AKCU01000203">
    <property type="protein sequence ID" value="EKV17643.1"/>
    <property type="molecule type" value="Genomic_DNA"/>
</dbReference>
<comment type="caution">
    <text evidence="2">The sequence shown here is derived from an EMBL/GenBank/DDBJ whole genome shotgun (WGS) entry which is preliminary data.</text>
</comment>
<dbReference type="Proteomes" id="UP000009886">
    <property type="component" value="Unassembled WGS sequence"/>
</dbReference>
<dbReference type="Pfam" id="PF01636">
    <property type="entry name" value="APH"/>
    <property type="match status" value="1"/>
</dbReference>
<dbReference type="PANTHER" id="PTHR21310:SF15">
    <property type="entry name" value="AMINOGLYCOSIDE PHOSPHOTRANSFERASE DOMAIN-CONTAINING PROTEIN"/>
    <property type="match status" value="1"/>
</dbReference>
<accession>K9GSN2</accession>
<dbReference type="OrthoDB" id="4359084at2759"/>
<dbReference type="Gene3D" id="3.90.1200.10">
    <property type="match status" value="1"/>
</dbReference>
<dbReference type="InterPro" id="IPR002575">
    <property type="entry name" value="Aminoglycoside_PTrfase"/>
</dbReference>
<dbReference type="InterPro" id="IPR011009">
    <property type="entry name" value="Kinase-like_dom_sf"/>
</dbReference>
<reference evidence="3" key="1">
    <citation type="journal article" date="2012" name="BMC Genomics">
        <title>Genome sequence of the necrotrophic fungus Penicillium digitatum, the main postharvest pathogen of citrus.</title>
        <authorList>
            <person name="Marcet-Houben M."/>
            <person name="Ballester A.-R."/>
            <person name="de la Fuente B."/>
            <person name="Harries E."/>
            <person name="Marcos J.F."/>
            <person name="Gonzalez-Candelas L."/>
            <person name="Gabaldon T."/>
        </authorList>
    </citation>
    <scope>NUCLEOTIDE SEQUENCE [LARGE SCALE GENOMIC DNA]</scope>
    <source>
        <strain evidence="3">Pd1 / CECT 20795</strain>
    </source>
</reference>
<evidence type="ECO:0000259" key="1">
    <source>
        <dbReference type="Pfam" id="PF01636"/>
    </source>
</evidence>
<sequence>MLSQSHRILFTHGDIRPQNVMVKDGHVVAIIDWERSGWYPEYWEFAKALLVWGWQSDWTDYLMQIL</sequence>
<name>K9GSN2_PEND1</name>
<dbReference type="AlphaFoldDB" id="K9GSN2"/>
<proteinExistence type="predicted"/>
<organism evidence="2 3">
    <name type="scientific">Penicillium digitatum (strain Pd1 / CECT 20795)</name>
    <name type="common">Green mold</name>
    <dbReference type="NCBI Taxonomy" id="1170230"/>
    <lineage>
        <taxon>Eukaryota</taxon>
        <taxon>Fungi</taxon>
        <taxon>Dikarya</taxon>
        <taxon>Ascomycota</taxon>
        <taxon>Pezizomycotina</taxon>
        <taxon>Eurotiomycetes</taxon>
        <taxon>Eurotiomycetidae</taxon>
        <taxon>Eurotiales</taxon>
        <taxon>Aspergillaceae</taxon>
        <taxon>Penicillium</taxon>
    </lineage>
</organism>
<evidence type="ECO:0000313" key="3">
    <source>
        <dbReference type="Proteomes" id="UP000009886"/>
    </source>
</evidence>
<gene>
    <name evidence="2" type="ORF">PDIP_30560</name>
</gene>
<dbReference type="PANTHER" id="PTHR21310">
    <property type="entry name" value="AMINOGLYCOSIDE PHOSPHOTRANSFERASE-RELATED-RELATED"/>
    <property type="match status" value="1"/>
</dbReference>
<dbReference type="InterPro" id="IPR051678">
    <property type="entry name" value="AGP_Transferase"/>
</dbReference>
<protein>
    <recommendedName>
        <fullName evidence="1">Aminoglycoside phosphotransferase domain-containing protein</fullName>
    </recommendedName>
</protein>
<dbReference type="KEGG" id="pdp:PDIP_30560"/>
<dbReference type="HOGENOM" id="CLU_021768_8_3_1"/>